<evidence type="ECO:0000256" key="2">
    <source>
        <dbReference type="ARBA" id="ARBA00023125"/>
    </source>
</evidence>
<dbReference type="InterPro" id="IPR009057">
    <property type="entry name" value="Homeodomain-like_sf"/>
</dbReference>
<keyword evidence="2 4" id="KW-0238">DNA-binding</keyword>
<keyword evidence="3" id="KW-0804">Transcription</keyword>
<comment type="caution">
    <text evidence="7">The sequence shown here is derived from an EMBL/GenBank/DDBJ whole genome shotgun (WGS) entry which is preliminary data.</text>
</comment>
<dbReference type="Gene3D" id="1.10.10.60">
    <property type="entry name" value="Homeodomain-like"/>
    <property type="match status" value="1"/>
</dbReference>
<name>A0A2P8DTI8_9ACTN</name>
<gene>
    <name evidence="7" type="ORF">CLV63_1017</name>
</gene>
<dbReference type="InterPro" id="IPR004111">
    <property type="entry name" value="Repressor_TetR_C"/>
</dbReference>
<feature type="region of interest" description="Disordered" evidence="5">
    <location>
        <begin position="1"/>
        <end position="20"/>
    </location>
</feature>
<evidence type="ECO:0000256" key="4">
    <source>
        <dbReference type="PROSITE-ProRule" id="PRU00335"/>
    </source>
</evidence>
<feature type="domain" description="HTH tetR-type" evidence="6">
    <location>
        <begin position="70"/>
        <end position="130"/>
    </location>
</feature>
<feature type="region of interest" description="Disordered" evidence="5">
    <location>
        <begin position="30"/>
        <end position="69"/>
    </location>
</feature>
<evidence type="ECO:0000256" key="3">
    <source>
        <dbReference type="ARBA" id="ARBA00023163"/>
    </source>
</evidence>
<accession>A0A2P8DTI8</accession>
<protein>
    <submittedName>
        <fullName evidence="7">AcrR family transcriptional regulator</fullName>
    </submittedName>
</protein>
<evidence type="ECO:0000313" key="7">
    <source>
        <dbReference type="EMBL" id="PSL00533.1"/>
    </source>
</evidence>
<organism evidence="7 8">
    <name type="scientific">Murinocardiopsis flavida</name>
    <dbReference type="NCBI Taxonomy" id="645275"/>
    <lineage>
        <taxon>Bacteria</taxon>
        <taxon>Bacillati</taxon>
        <taxon>Actinomycetota</taxon>
        <taxon>Actinomycetes</taxon>
        <taxon>Streptosporangiales</taxon>
        <taxon>Nocardiopsidaceae</taxon>
        <taxon>Murinocardiopsis</taxon>
    </lineage>
</organism>
<dbReference type="SUPFAM" id="SSF46689">
    <property type="entry name" value="Homeodomain-like"/>
    <property type="match status" value="1"/>
</dbReference>
<keyword evidence="1" id="KW-0805">Transcription regulation</keyword>
<dbReference type="PROSITE" id="PS50977">
    <property type="entry name" value="HTH_TETR_2"/>
    <property type="match status" value="1"/>
</dbReference>
<dbReference type="InterPro" id="IPR001647">
    <property type="entry name" value="HTH_TetR"/>
</dbReference>
<dbReference type="SUPFAM" id="SSF48498">
    <property type="entry name" value="Tetracyclin repressor-like, C-terminal domain"/>
    <property type="match status" value="1"/>
</dbReference>
<dbReference type="InterPro" id="IPR036271">
    <property type="entry name" value="Tet_transcr_reg_TetR-rel_C_sf"/>
</dbReference>
<evidence type="ECO:0000256" key="5">
    <source>
        <dbReference type="SAM" id="MobiDB-lite"/>
    </source>
</evidence>
<reference evidence="7 8" key="1">
    <citation type="submission" date="2018-03" db="EMBL/GenBank/DDBJ databases">
        <title>Genomic Encyclopedia of Archaeal and Bacterial Type Strains, Phase II (KMG-II): from individual species to whole genera.</title>
        <authorList>
            <person name="Goeker M."/>
        </authorList>
    </citation>
    <scope>NUCLEOTIDE SEQUENCE [LARGE SCALE GENOMIC DNA]</scope>
    <source>
        <strain evidence="7 8">DSM 45312</strain>
    </source>
</reference>
<dbReference type="Gene3D" id="1.10.357.10">
    <property type="entry name" value="Tetracycline Repressor, domain 2"/>
    <property type="match status" value="1"/>
</dbReference>
<feature type="DNA-binding region" description="H-T-H motif" evidence="4">
    <location>
        <begin position="93"/>
        <end position="112"/>
    </location>
</feature>
<dbReference type="GO" id="GO:0003677">
    <property type="term" value="F:DNA binding"/>
    <property type="evidence" value="ECO:0007669"/>
    <property type="project" value="UniProtKB-UniRule"/>
</dbReference>
<feature type="compositionally biased region" description="Basic and acidic residues" evidence="5">
    <location>
        <begin position="31"/>
        <end position="54"/>
    </location>
</feature>
<feature type="region of interest" description="Disordered" evidence="5">
    <location>
        <begin position="287"/>
        <end position="312"/>
    </location>
</feature>
<keyword evidence="8" id="KW-1185">Reference proteome</keyword>
<dbReference type="GO" id="GO:0045892">
    <property type="term" value="P:negative regulation of DNA-templated transcription"/>
    <property type="evidence" value="ECO:0007669"/>
    <property type="project" value="InterPro"/>
</dbReference>
<evidence type="ECO:0000256" key="1">
    <source>
        <dbReference type="ARBA" id="ARBA00023015"/>
    </source>
</evidence>
<evidence type="ECO:0000259" key="6">
    <source>
        <dbReference type="PROSITE" id="PS50977"/>
    </source>
</evidence>
<dbReference type="AlphaFoldDB" id="A0A2P8DTI8"/>
<dbReference type="Proteomes" id="UP000240542">
    <property type="component" value="Unassembled WGS sequence"/>
</dbReference>
<feature type="compositionally biased region" description="Polar residues" evidence="5">
    <location>
        <begin position="58"/>
        <end position="69"/>
    </location>
</feature>
<dbReference type="EMBL" id="PYGA01000001">
    <property type="protein sequence ID" value="PSL00533.1"/>
    <property type="molecule type" value="Genomic_DNA"/>
</dbReference>
<evidence type="ECO:0000313" key="8">
    <source>
        <dbReference type="Proteomes" id="UP000240542"/>
    </source>
</evidence>
<dbReference type="Pfam" id="PF02909">
    <property type="entry name" value="TetR_C_1"/>
    <property type="match status" value="1"/>
</dbReference>
<sequence>MQCGNPLHVPARGRKPRYCSRSCQARAYRSRLAERGDRSASHEADGGPARRSEAAKNGGSSTPAERSNTGLSLAQIIRTAIQIADNESLETMSMRHVANVLGVGPMSLYHYITGRDELVDLMVDAVFNDAELPQPTGEWKADLAMMARWEWELHSRHPWVLQVIATVQPPLVPNLLDHFERTMSALDPLGVDPVTAHLISLSLSGLVQGMSLLKLSELRTERHNHTASTNWRTVTAPAALNAIGAERYPRLSMLRGHQDSAGDLHEVFTNCLYNYLDGLSLTFERDGLLPPSDTGPTDLGAGEKVGRGPAEA</sequence>
<proteinExistence type="predicted"/>